<feature type="transmembrane region" description="Helical" evidence="7">
    <location>
        <begin position="224"/>
        <end position="249"/>
    </location>
</feature>
<comment type="caution">
    <text evidence="9">The sequence shown here is derived from an EMBL/GenBank/DDBJ whole genome shotgun (WGS) entry which is preliminary data.</text>
</comment>
<name>A0ABT2Y609_9MOLU</name>
<evidence type="ECO:0000256" key="5">
    <source>
        <dbReference type="ARBA" id="ARBA00022989"/>
    </source>
</evidence>
<keyword evidence="2 7" id="KW-0813">Transport</keyword>
<dbReference type="RefSeq" id="WP_263608360.1">
    <property type="nucleotide sequence ID" value="NZ_JAOVQM010000003.1"/>
</dbReference>
<dbReference type="Proteomes" id="UP001177160">
    <property type="component" value="Unassembled WGS sequence"/>
</dbReference>
<feature type="transmembrane region" description="Helical" evidence="7">
    <location>
        <begin position="99"/>
        <end position="122"/>
    </location>
</feature>
<evidence type="ECO:0000256" key="4">
    <source>
        <dbReference type="ARBA" id="ARBA00022692"/>
    </source>
</evidence>
<organism evidence="9 10">
    <name type="scientific">Paracholeplasma manati</name>
    <dbReference type="NCBI Taxonomy" id="591373"/>
    <lineage>
        <taxon>Bacteria</taxon>
        <taxon>Bacillati</taxon>
        <taxon>Mycoplasmatota</taxon>
        <taxon>Mollicutes</taxon>
        <taxon>Acholeplasmatales</taxon>
        <taxon>Acholeplasmataceae</taxon>
        <taxon>Paracholeplasma</taxon>
    </lineage>
</organism>
<protein>
    <submittedName>
        <fullName evidence="9">Carbohydrate ABC transporter permease</fullName>
    </submittedName>
</protein>
<evidence type="ECO:0000256" key="7">
    <source>
        <dbReference type="RuleBase" id="RU363032"/>
    </source>
</evidence>
<comment type="subcellular location">
    <subcellularLocation>
        <location evidence="1 7">Cell membrane</location>
        <topology evidence="1 7">Multi-pass membrane protein</topology>
    </subcellularLocation>
</comment>
<keyword evidence="6 7" id="KW-0472">Membrane</keyword>
<accession>A0ABT2Y609</accession>
<dbReference type="InterPro" id="IPR000515">
    <property type="entry name" value="MetI-like"/>
</dbReference>
<dbReference type="PANTHER" id="PTHR43744">
    <property type="entry name" value="ABC TRANSPORTER PERMEASE PROTEIN MG189-RELATED-RELATED"/>
    <property type="match status" value="1"/>
</dbReference>
<dbReference type="Gene3D" id="1.10.3720.10">
    <property type="entry name" value="MetI-like"/>
    <property type="match status" value="1"/>
</dbReference>
<dbReference type="PROSITE" id="PS50928">
    <property type="entry name" value="ABC_TM1"/>
    <property type="match status" value="1"/>
</dbReference>
<dbReference type="CDD" id="cd06261">
    <property type="entry name" value="TM_PBP2"/>
    <property type="match status" value="1"/>
</dbReference>
<feature type="transmembrane region" description="Helical" evidence="7">
    <location>
        <begin position="292"/>
        <end position="312"/>
    </location>
</feature>
<dbReference type="SUPFAM" id="SSF161098">
    <property type="entry name" value="MetI-like"/>
    <property type="match status" value="1"/>
</dbReference>
<evidence type="ECO:0000259" key="8">
    <source>
        <dbReference type="PROSITE" id="PS50928"/>
    </source>
</evidence>
<feature type="transmembrane region" description="Helical" evidence="7">
    <location>
        <begin position="24"/>
        <end position="52"/>
    </location>
</feature>
<dbReference type="EMBL" id="JAOVQM010000003">
    <property type="protein sequence ID" value="MCV2232178.1"/>
    <property type="molecule type" value="Genomic_DNA"/>
</dbReference>
<dbReference type="PANTHER" id="PTHR43744:SF8">
    <property type="entry name" value="SN-GLYCEROL-3-PHOSPHATE TRANSPORT SYSTEM PERMEASE PROTEIN UGPE"/>
    <property type="match status" value="1"/>
</dbReference>
<evidence type="ECO:0000256" key="3">
    <source>
        <dbReference type="ARBA" id="ARBA00022475"/>
    </source>
</evidence>
<proteinExistence type="inferred from homology"/>
<feature type="transmembrane region" description="Helical" evidence="7">
    <location>
        <begin position="134"/>
        <end position="161"/>
    </location>
</feature>
<feature type="domain" description="ABC transmembrane type-1" evidence="8">
    <location>
        <begin position="99"/>
        <end position="312"/>
    </location>
</feature>
<evidence type="ECO:0000256" key="6">
    <source>
        <dbReference type="ARBA" id="ARBA00023136"/>
    </source>
</evidence>
<evidence type="ECO:0000313" key="10">
    <source>
        <dbReference type="Proteomes" id="UP001177160"/>
    </source>
</evidence>
<keyword evidence="10" id="KW-1185">Reference proteome</keyword>
<keyword evidence="4 7" id="KW-0812">Transmembrane</keyword>
<reference evidence="9" key="1">
    <citation type="submission" date="2022-09" db="EMBL/GenBank/DDBJ databases">
        <title>Novel Mycoplasma species identified in domestic and wild animals.</title>
        <authorList>
            <person name="Volokhov D.V."/>
            <person name="Furtak V.A."/>
            <person name="Zagorodnyaya T.A."/>
        </authorList>
    </citation>
    <scope>NUCLEOTIDE SEQUENCE</scope>
    <source>
        <strain evidence="9">Oakley</strain>
    </source>
</reference>
<evidence type="ECO:0000256" key="1">
    <source>
        <dbReference type="ARBA" id="ARBA00004651"/>
    </source>
</evidence>
<evidence type="ECO:0000256" key="2">
    <source>
        <dbReference type="ARBA" id="ARBA00022448"/>
    </source>
</evidence>
<gene>
    <name evidence="9" type="ORF">N7548_04980</name>
</gene>
<feature type="transmembrane region" description="Helical" evidence="7">
    <location>
        <begin position="181"/>
        <end position="203"/>
    </location>
</feature>
<comment type="similarity">
    <text evidence="7">Belongs to the binding-protein-dependent transport system permease family.</text>
</comment>
<sequence length="328" mass="36895">MGLIDKLKNRLGDQHQRKVRIKKLLLGMNLTDGLVFKIAIYTLLISFAYVYLYPLLFMMVNSLKTVDDLIDPGVKWIPTTIEIENYNRAFKVLALPQSIFGTLGYVLKVSIASTVTSALVGYGFAKFEFPFKKILFVLMLVTFILPPQVTMVTNIEIFNTLGKLPPFTWIGGFMSSQNSMLFPAIFGQGLNQSIFILIFYQFFKTIPQVLMESAEIDGAGQFKIFTRIALPSAVPSIVIVFLFATVWYWNETFMTALYVGGNVTMPLRLVQFVSSYETLYPPGTLGSELNEAIRLAGNMVSILPLLVLYFVAQRQFTESIDRTGITGE</sequence>
<dbReference type="InterPro" id="IPR035906">
    <property type="entry name" value="MetI-like_sf"/>
</dbReference>
<keyword evidence="3" id="KW-1003">Cell membrane</keyword>
<dbReference type="Pfam" id="PF00528">
    <property type="entry name" value="BPD_transp_1"/>
    <property type="match status" value="1"/>
</dbReference>
<evidence type="ECO:0000313" key="9">
    <source>
        <dbReference type="EMBL" id="MCV2232178.1"/>
    </source>
</evidence>
<keyword evidence="5 7" id="KW-1133">Transmembrane helix</keyword>